<evidence type="ECO:0000313" key="2">
    <source>
        <dbReference type="Proteomes" id="UP000584824"/>
    </source>
</evidence>
<dbReference type="RefSeq" id="WP_183792054.1">
    <property type="nucleotide sequence ID" value="NZ_JACIDU010000007.1"/>
</dbReference>
<evidence type="ECO:0000313" key="1">
    <source>
        <dbReference type="EMBL" id="MBB4103478.1"/>
    </source>
</evidence>
<evidence type="ECO:0008006" key="3">
    <source>
        <dbReference type="Google" id="ProtNLM"/>
    </source>
</evidence>
<dbReference type="AlphaFoldDB" id="A0A7W6P1E3"/>
<accession>A0A7W6P1E3</accession>
<dbReference type="InterPro" id="IPR010710">
    <property type="entry name" value="DUF1289"/>
</dbReference>
<dbReference type="PANTHER" id="PTHR35175">
    <property type="entry name" value="DUF1289 DOMAIN-CONTAINING PROTEIN"/>
    <property type="match status" value="1"/>
</dbReference>
<name>A0A7W6P1E3_9HYPH</name>
<organism evidence="1 2">
    <name type="scientific">Allorhizobium borbori</name>
    <dbReference type="NCBI Taxonomy" id="485907"/>
    <lineage>
        <taxon>Bacteria</taxon>
        <taxon>Pseudomonadati</taxon>
        <taxon>Pseudomonadota</taxon>
        <taxon>Alphaproteobacteria</taxon>
        <taxon>Hyphomicrobiales</taxon>
        <taxon>Rhizobiaceae</taxon>
        <taxon>Rhizobium/Agrobacterium group</taxon>
        <taxon>Allorhizobium</taxon>
    </lineage>
</organism>
<gene>
    <name evidence="1" type="ORF">GGQ66_002036</name>
</gene>
<dbReference type="EMBL" id="JACIDU010000007">
    <property type="protein sequence ID" value="MBB4103478.1"/>
    <property type="molecule type" value="Genomic_DNA"/>
</dbReference>
<protein>
    <recommendedName>
        <fullName evidence="3">DUF1289 domain-containing protein</fullName>
    </recommendedName>
</protein>
<sequence length="65" mass="7144">METPCTRICQIEPGTGWCIGCGRTLQEIAGWSRFSNGERRQIMASLPDRLAQMKPAGKSPEPAHS</sequence>
<dbReference type="Pfam" id="PF06945">
    <property type="entry name" value="DUF1289"/>
    <property type="match status" value="1"/>
</dbReference>
<reference evidence="1 2" key="1">
    <citation type="submission" date="2020-08" db="EMBL/GenBank/DDBJ databases">
        <title>Genomic Encyclopedia of Type Strains, Phase IV (KMG-IV): sequencing the most valuable type-strain genomes for metagenomic binning, comparative biology and taxonomic classification.</title>
        <authorList>
            <person name="Goeker M."/>
        </authorList>
    </citation>
    <scope>NUCLEOTIDE SEQUENCE [LARGE SCALE GENOMIC DNA]</scope>
    <source>
        <strain evidence="1 2">DSM 26385</strain>
    </source>
</reference>
<comment type="caution">
    <text evidence="1">The sequence shown here is derived from an EMBL/GenBank/DDBJ whole genome shotgun (WGS) entry which is preliminary data.</text>
</comment>
<proteinExistence type="predicted"/>
<dbReference type="Proteomes" id="UP000584824">
    <property type="component" value="Unassembled WGS sequence"/>
</dbReference>
<dbReference type="PANTHER" id="PTHR35175:SF2">
    <property type="entry name" value="DUF1289 DOMAIN-CONTAINING PROTEIN"/>
    <property type="match status" value="1"/>
</dbReference>
<keyword evidence="2" id="KW-1185">Reference proteome</keyword>